<comment type="caution">
    <text evidence="1">The sequence shown here is derived from an EMBL/GenBank/DDBJ whole genome shotgun (WGS) entry which is preliminary data.</text>
</comment>
<keyword evidence="2" id="KW-1185">Reference proteome</keyword>
<organism evidence="1 2">
    <name type="scientific">Rhizobium terricola</name>
    <dbReference type="NCBI Taxonomy" id="2728849"/>
    <lineage>
        <taxon>Bacteria</taxon>
        <taxon>Pseudomonadati</taxon>
        <taxon>Pseudomonadota</taxon>
        <taxon>Alphaproteobacteria</taxon>
        <taxon>Hyphomicrobiales</taxon>
        <taxon>Rhizobiaceae</taxon>
        <taxon>Rhizobium/Agrobacterium group</taxon>
        <taxon>Rhizobium</taxon>
    </lineage>
</organism>
<name>A0A7Y0AUC0_9HYPH</name>
<proteinExistence type="predicted"/>
<evidence type="ECO:0000313" key="1">
    <source>
        <dbReference type="EMBL" id="NML73565.1"/>
    </source>
</evidence>
<dbReference type="AlphaFoldDB" id="A0A7Y0AUC0"/>
<dbReference type="Proteomes" id="UP000541470">
    <property type="component" value="Unassembled WGS sequence"/>
</dbReference>
<evidence type="ECO:0000313" key="2">
    <source>
        <dbReference type="Proteomes" id="UP000541470"/>
    </source>
</evidence>
<dbReference type="EMBL" id="JABBGK010000001">
    <property type="protein sequence ID" value="NML73565.1"/>
    <property type="molecule type" value="Genomic_DNA"/>
</dbReference>
<reference evidence="1 2" key="1">
    <citation type="submission" date="2020-04" db="EMBL/GenBank/DDBJ databases">
        <title>Rhizobium sp. S-51 isolated from soil.</title>
        <authorList>
            <person name="Dahal R.H."/>
        </authorList>
    </citation>
    <scope>NUCLEOTIDE SEQUENCE [LARGE SCALE GENOMIC DNA]</scope>
    <source>
        <strain evidence="1 2">S-51</strain>
    </source>
</reference>
<dbReference type="RefSeq" id="WP_169588002.1">
    <property type="nucleotide sequence ID" value="NZ_JABBGK010000001.1"/>
</dbReference>
<sequence length="108" mass="12345">MQCNDRITRDSLTLRDRAFFAMRPGREYRARKPFRAELKRMMRHGHLPPLKPGQEFIVIVTKVGQSTFLTALYAVRLDRPGSIPDTDTEIRAAFVKSAAATKLEKEAL</sequence>
<accession>A0A7Y0AUC0</accession>
<protein>
    <submittedName>
        <fullName evidence="1">Uncharacterized protein</fullName>
    </submittedName>
</protein>
<gene>
    <name evidence="1" type="ORF">HHL25_05425</name>
</gene>